<dbReference type="InterPro" id="IPR000286">
    <property type="entry name" value="HDACs"/>
</dbReference>
<dbReference type="PANTHER" id="PTHR10625:SF10">
    <property type="entry name" value="HISTONE DEACETYLASE HDAC1"/>
    <property type="match status" value="1"/>
</dbReference>
<dbReference type="SUPFAM" id="SSF52768">
    <property type="entry name" value="Arginase/deacetylase"/>
    <property type="match status" value="1"/>
</dbReference>
<reference evidence="3 4" key="1">
    <citation type="submission" date="2013-09" db="EMBL/GenBank/DDBJ databases">
        <title>Whole genome shotgun sequence of Novosphingobium tardaugens NBRC 16725.</title>
        <authorList>
            <person name="Isaki S."/>
            <person name="Hosoyama A."/>
            <person name="Tsuchikane K."/>
            <person name="Katsumata H."/>
            <person name="Ando Y."/>
            <person name="Yamazaki S."/>
            <person name="Fujita N."/>
        </authorList>
    </citation>
    <scope>NUCLEOTIDE SEQUENCE [LARGE SCALE GENOMIC DNA]</scope>
    <source>
        <strain evidence="3 4">NBRC 16725</strain>
    </source>
</reference>
<comment type="similarity">
    <text evidence="1">Belongs to the histone deacetylase family.</text>
</comment>
<dbReference type="EMBL" id="BASZ01000001">
    <property type="protein sequence ID" value="GAD47549.1"/>
    <property type="molecule type" value="Genomic_DNA"/>
</dbReference>
<proteinExistence type="inferred from homology"/>
<evidence type="ECO:0000313" key="4">
    <source>
        <dbReference type="Proteomes" id="UP000016568"/>
    </source>
</evidence>
<dbReference type="InterPro" id="IPR023801">
    <property type="entry name" value="His_deacetylse_dom"/>
</dbReference>
<dbReference type="Pfam" id="PF00850">
    <property type="entry name" value="Hist_deacetyl"/>
    <property type="match status" value="1"/>
</dbReference>
<keyword evidence="4" id="KW-1185">Reference proteome</keyword>
<dbReference type="PRINTS" id="PR01270">
    <property type="entry name" value="HDASUPER"/>
</dbReference>
<comment type="caution">
    <text evidence="3">The sequence shown here is derived from an EMBL/GenBank/DDBJ whole genome shotgun (WGS) entry which is preliminary data.</text>
</comment>
<evidence type="ECO:0000259" key="2">
    <source>
        <dbReference type="Pfam" id="PF00850"/>
    </source>
</evidence>
<gene>
    <name evidence="3" type="ORF">NT2_01_03180</name>
</gene>
<dbReference type="GO" id="GO:0004407">
    <property type="term" value="F:histone deacetylase activity"/>
    <property type="evidence" value="ECO:0007669"/>
    <property type="project" value="TreeGrafter"/>
</dbReference>
<dbReference type="Proteomes" id="UP000016568">
    <property type="component" value="Unassembled WGS sequence"/>
</dbReference>
<feature type="domain" description="Histone deacetylase" evidence="2">
    <location>
        <begin position="45"/>
        <end position="315"/>
    </location>
</feature>
<dbReference type="RefSeq" id="WP_021688456.1">
    <property type="nucleotide sequence ID" value="NZ_BASZ01000001.1"/>
</dbReference>
<dbReference type="CDD" id="cd09996">
    <property type="entry name" value="HDAC_classII_1"/>
    <property type="match status" value="1"/>
</dbReference>
<protein>
    <recommendedName>
        <fullName evidence="2">Histone deacetylase domain-containing protein</fullName>
    </recommendedName>
</protein>
<dbReference type="Gene3D" id="3.40.800.20">
    <property type="entry name" value="Histone deacetylase domain"/>
    <property type="match status" value="1"/>
</dbReference>
<dbReference type="InterPro" id="IPR023696">
    <property type="entry name" value="Ureohydrolase_dom_sf"/>
</dbReference>
<dbReference type="PANTHER" id="PTHR10625">
    <property type="entry name" value="HISTONE DEACETYLASE HDAC1-RELATED"/>
    <property type="match status" value="1"/>
</dbReference>
<dbReference type="AlphaFoldDB" id="U2ZQA1"/>
<organism evidence="3 4">
    <name type="scientific">Caenibius tardaugens NBRC 16725</name>
    <dbReference type="NCBI Taxonomy" id="1219035"/>
    <lineage>
        <taxon>Bacteria</taxon>
        <taxon>Pseudomonadati</taxon>
        <taxon>Pseudomonadota</taxon>
        <taxon>Alphaproteobacteria</taxon>
        <taxon>Sphingomonadales</taxon>
        <taxon>Erythrobacteraceae</taxon>
        <taxon>Caenibius</taxon>
    </lineage>
</organism>
<dbReference type="eggNOG" id="COG0123">
    <property type="taxonomic scope" value="Bacteria"/>
</dbReference>
<dbReference type="OrthoDB" id="9808367at2"/>
<dbReference type="KEGG" id="ntd:EGO55_15565"/>
<dbReference type="InterPro" id="IPR037138">
    <property type="entry name" value="His_deacetylse_dom_sf"/>
</dbReference>
<dbReference type="GO" id="GO:0040029">
    <property type="term" value="P:epigenetic regulation of gene expression"/>
    <property type="evidence" value="ECO:0007669"/>
    <property type="project" value="TreeGrafter"/>
</dbReference>
<evidence type="ECO:0000313" key="3">
    <source>
        <dbReference type="EMBL" id="GAD47549.1"/>
    </source>
</evidence>
<sequence>MTTGFYTEERTFWHCVGMQALFLPVGGWVQPPSGVAGADTPDAKRRLLSLVQASGLIDRLDVRKSTPVSGEEMLRVHTARYLEEFARVSAAGGGDIGDYAPFSAGGYDIARISAGLARTAIDDVVAGAVTNAYALCRPAGHHCLPDRSMGFCLLCNIPIAIEAARAKHGLGRVAVVDWDVHHGNGTQAVYQERADTLTISLHQENCFPPGYSGAEDRGTGAGEGFNLNIPLPPGTGDDGYRYALDRLVVPALEAFQPELIVIASGLDAGGADPMARMLAHSDTFRAMTTRMREVAQNLCGGRLVMVHEGGYSEALIPFMGLAIVEALSGHRTAVVDPSLDILIPQQPGPAMTAFVRNRIDELVRNLG</sequence>
<accession>U2ZQA1</accession>
<name>U2ZQA1_9SPHN</name>
<evidence type="ECO:0000256" key="1">
    <source>
        <dbReference type="ARBA" id="ARBA00005947"/>
    </source>
</evidence>